<name>A0A848KP91_9NOCA</name>
<proteinExistence type="predicted"/>
<sequence>MTAPSVHDAALDIVAATMRERSINMVGAAKPWNEIGDSAKDRWRSEAAPYLDALATAGVALFRRHH</sequence>
<organism evidence="1 2">
    <name type="scientific">Antrihabitans stalactiti</name>
    <dbReference type="NCBI Taxonomy" id="2584121"/>
    <lineage>
        <taxon>Bacteria</taxon>
        <taxon>Bacillati</taxon>
        <taxon>Actinomycetota</taxon>
        <taxon>Actinomycetes</taxon>
        <taxon>Mycobacteriales</taxon>
        <taxon>Nocardiaceae</taxon>
        <taxon>Antrihabitans</taxon>
    </lineage>
</organism>
<dbReference type="AlphaFoldDB" id="A0A848KP91"/>
<accession>A0A848KP91</accession>
<comment type="caution">
    <text evidence="1">The sequence shown here is derived from an EMBL/GenBank/DDBJ whole genome shotgun (WGS) entry which is preliminary data.</text>
</comment>
<reference evidence="1 2" key="1">
    <citation type="submission" date="2019-05" db="EMBL/GenBank/DDBJ databases">
        <authorList>
            <person name="Lee S.D."/>
        </authorList>
    </citation>
    <scope>NUCLEOTIDE SEQUENCE [LARGE SCALE GENOMIC DNA]</scope>
    <source>
        <strain evidence="1 2">YC2-7</strain>
    </source>
</reference>
<evidence type="ECO:0000313" key="1">
    <source>
        <dbReference type="EMBL" id="NMN97447.1"/>
    </source>
</evidence>
<dbReference type="EMBL" id="VCQU01000007">
    <property type="protein sequence ID" value="NMN97447.1"/>
    <property type="molecule type" value="Genomic_DNA"/>
</dbReference>
<dbReference type="Proteomes" id="UP000535543">
    <property type="component" value="Unassembled WGS sequence"/>
</dbReference>
<reference evidence="1 2" key="2">
    <citation type="submission" date="2020-06" db="EMBL/GenBank/DDBJ databases">
        <title>Antribacter stalactiti gen. nov., sp. nov., a new member of the family Nacardiaceae isolated from a cave.</title>
        <authorList>
            <person name="Kim I.S."/>
        </authorList>
    </citation>
    <scope>NUCLEOTIDE SEQUENCE [LARGE SCALE GENOMIC DNA]</scope>
    <source>
        <strain evidence="1 2">YC2-7</strain>
    </source>
</reference>
<evidence type="ECO:0000313" key="2">
    <source>
        <dbReference type="Proteomes" id="UP000535543"/>
    </source>
</evidence>
<protein>
    <submittedName>
        <fullName evidence="1">Uncharacterized protein</fullName>
    </submittedName>
</protein>
<gene>
    <name evidence="1" type="ORF">FGL95_20630</name>
</gene>
<keyword evidence="2" id="KW-1185">Reference proteome</keyword>
<dbReference type="RefSeq" id="WP_169590322.1">
    <property type="nucleotide sequence ID" value="NZ_VCQU01000007.1"/>
</dbReference>